<dbReference type="EMBL" id="PRDK01000001">
    <property type="protein sequence ID" value="MBE8712204.1"/>
    <property type="molecule type" value="Genomic_DNA"/>
</dbReference>
<evidence type="ECO:0000313" key="1">
    <source>
        <dbReference type="EMBL" id="MBE8712204.1"/>
    </source>
</evidence>
<reference evidence="1" key="1">
    <citation type="submission" date="2018-02" db="EMBL/GenBank/DDBJ databases">
        <authorList>
            <person name="Vasarhelyi B.M."/>
            <person name="Deshmukh S."/>
            <person name="Balint B."/>
            <person name="Kukolya J."/>
        </authorList>
    </citation>
    <scope>NUCLEOTIDE SEQUENCE</scope>
    <source>
        <strain evidence="1">KB22</strain>
    </source>
</reference>
<name>A0A928UX46_9SPHI</name>
<sequence>MKTLTKKNYSFSIKYISLSFLCILCFSFKKKEQQNQNWSYIHSFTVNDSLALFSADTLYQINHYLLKRIKTRSFHTKIDSLGNKTERRYDDIKSIEVINIETDSVYIFSIQNGDTTLSNTKIYSSKELQFGFDINQLKDIPHKIASNDFVMNSKKDTILNLYTLNLANRDYSMTLLINSNIQSPYNISIQDENKNTINGALTEVQNHSANVVSKDKFDYIPSVPHDKIMLFERLKFIANKNSLNISISTL</sequence>
<dbReference type="Proteomes" id="UP000616201">
    <property type="component" value="Unassembled WGS sequence"/>
</dbReference>
<dbReference type="AlphaFoldDB" id="A0A928UX46"/>
<organism evidence="1 2">
    <name type="scientific">Sphingobacterium hungaricum</name>
    <dbReference type="NCBI Taxonomy" id="2082723"/>
    <lineage>
        <taxon>Bacteria</taxon>
        <taxon>Pseudomonadati</taxon>
        <taxon>Bacteroidota</taxon>
        <taxon>Sphingobacteriia</taxon>
        <taxon>Sphingobacteriales</taxon>
        <taxon>Sphingobacteriaceae</taxon>
        <taxon>Sphingobacterium</taxon>
    </lineage>
</organism>
<proteinExistence type="predicted"/>
<dbReference type="RefSeq" id="WP_196934544.1">
    <property type="nucleotide sequence ID" value="NZ_MU158698.1"/>
</dbReference>
<evidence type="ECO:0000313" key="2">
    <source>
        <dbReference type="Proteomes" id="UP000616201"/>
    </source>
</evidence>
<accession>A0A928UX46</accession>
<protein>
    <submittedName>
        <fullName evidence="1">Uncharacterized protein</fullName>
    </submittedName>
</protein>
<keyword evidence="2" id="KW-1185">Reference proteome</keyword>
<comment type="caution">
    <text evidence="1">The sequence shown here is derived from an EMBL/GenBank/DDBJ whole genome shotgun (WGS) entry which is preliminary data.</text>
</comment>
<gene>
    <name evidence="1" type="ORF">C4F49_00735</name>
</gene>